<organism evidence="2 3">
    <name type="scientific">Candidatus Kaiserbacteria bacterium RIFCSPHIGHO2_01_FULL_53_31</name>
    <dbReference type="NCBI Taxonomy" id="1798481"/>
    <lineage>
        <taxon>Bacteria</taxon>
        <taxon>Candidatus Kaiseribacteriota</taxon>
    </lineage>
</organism>
<evidence type="ECO:0000313" key="3">
    <source>
        <dbReference type="Proteomes" id="UP000178815"/>
    </source>
</evidence>
<dbReference type="EMBL" id="MFKU01000011">
    <property type="protein sequence ID" value="OGG48517.1"/>
    <property type="molecule type" value="Genomic_DNA"/>
</dbReference>
<dbReference type="Pfam" id="PF18895">
    <property type="entry name" value="T4SS_pilin"/>
    <property type="match status" value="1"/>
</dbReference>
<protein>
    <submittedName>
        <fullName evidence="2">Uncharacterized protein</fullName>
    </submittedName>
</protein>
<keyword evidence="1" id="KW-0812">Transmembrane</keyword>
<reference evidence="2 3" key="1">
    <citation type="journal article" date="2016" name="Nat. Commun.">
        <title>Thousands of microbial genomes shed light on interconnected biogeochemical processes in an aquifer system.</title>
        <authorList>
            <person name="Anantharaman K."/>
            <person name="Brown C.T."/>
            <person name="Hug L.A."/>
            <person name="Sharon I."/>
            <person name="Castelle C.J."/>
            <person name="Probst A.J."/>
            <person name="Thomas B.C."/>
            <person name="Singh A."/>
            <person name="Wilkins M.J."/>
            <person name="Karaoz U."/>
            <person name="Brodie E.L."/>
            <person name="Williams K.H."/>
            <person name="Hubbard S.S."/>
            <person name="Banfield J.F."/>
        </authorList>
    </citation>
    <scope>NUCLEOTIDE SEQUENCE [LARGE SCALE GENOMIC DNA]</scope>
</reference>
<keyword evidence="1" id="KW-1133">Transmembrane helix</keyword>
<feature type="transmembrane region" description="Helical" evidence="1">
    <location>
        <begin position="58"/>
        <end position="80"/>
    </location>
</feature>
<sequence>MTFAQYVGDGSTGIIGALNIVVVPVIMTLAFLVFVWGVINYFFLQGADESKRAEGRQFILWGILGMALLFSVWGVVNILLSTLGVLPPA</sequence>
<evidence type="ECO:0000256" key="1">
    <source>
        <dbReference type="SAM" id="Phobius"/>
    </source>
</evidence>
<comment type="caution">
    <text evidence="2">The sequence shown here is derived from an EMBL/GenBank/DDBJ whole genome shotgun (WGS) entry which is preliminary data.</text>
</comment>
<name>A0A1F6CHP1_9BACT</name>
<evidence type="ECO:0000313" key="2">
    <source>
        <dbReference type="EMBL" id="OGG48517.1"/>
    </source>
</evidence>
<gene>
    <name evidence="2" type="ORF">A2678_03410</name>
</gene>
<dbReference type="AlphaFoldDB" id="A0A1F6CHP1"/>
<dbReference type="STRING" id="1798481.A2678_03410"/>
<proteinExistence type="predicted"/>
<accession>A0A1F6CHP1</accession>
<dbReference type="Proteomes" id="UP000178815">
    <property type="component" value="Unassembled WGS sequence"/>
</dbReference>
<keyword evidence="1" id="KW-0472">Membrane</keyword>
<feature type="transmembrane region" description="Helical" evidence="1">
    <location>
        <begin position="12"/>
        <end position="38"/>
    </location>
</feature>
<dbReference type="InterPro" id="IPR043993">
    <property type="entry name" value="T4SS_pilin"/>
</dbReference>